<dbReference type="AlphaFoldDB" id="A0A6A5BXC0"/>
<dbReference type="PANTHER" id="PTHR43686:SF1">
    <property type="entry name" value="AMINOTRAN_5 DOMAIN-CONTAINING PROTEIN"/>
    <property type="match status" value="1"/>
</dbReference>
<comment type="caution">
    <text evidence="3">The sequence shown here is derived from an EMBL/GenBank/DDBJ whole genome shotgun (WGS) entry which is preliminary data.</text>
</comment>
<dbReference type="Pfam" id="PF00266">
    <property type="entry name" value="Aminotran_5"/>
    <property type="match status" value="1"/>
</dbReference>
<feature type="domain" description="Aminotransferase class V" evidence="2">
    <location>
        <begin position="244"/>
        <end position="558"/>
    </location>
</feature>
<dbReference type="Proteomes" id="UP000444721">
    <property type="component" value="Unassembled WGS sequence"/>
</dbReference>
<dbReference type="EMBL" id="VFQX01000027">
    <property type="protein sequence ID" value="KAF0979151.1"/>
    <property type="molecule type" value="Genomic_DNA"/>
</dbReference>
<keyword evidence="4" id="KW-1185">Reference proteome</keyword>
<dbReference type="VEuPathDB" id="AmoebaDB:NfTy_053300"/>
<evidence type="ECO:0000256" key="1">
    <source>
        <dbReference type="SAM" id="MobiDB-lite"/>
    </source>
</evidence>
<protein>
    <recommendedName>
        <fullName evidence="2">Aminotransferase class V domain-containing protein</fullName>
    </recommendedName>
</protein>
<sequence>MGNKTSGQHHLRFPSSLHSEDDHVLEKFKKLNTQDPSYENTAQQQLQDVNVSFSKPKRTNFHRERPFDPNSVEYKLLESIIQTLPEYQELKDRPSDQLEYMQKKILLIQTIHNHVVGSEAVFRTPFANNRYLPITYCDYIASGKPLKFIEDYIFEEVLPTYANTHTTTSFTGYQTTHFREDARQIVAQCVGAHVVSSMHITSSEDEQAIKCECAASCPPHEDVASSSQHQLPSEDLDVVLFEGSGSTSAIATLVHCIGIREKVLKAQNEDELPVVFISPYEHHSNILPWRESGALVIQIIEDKYGNVDLGHLEYCLKKFSTSNATTNVSRQRMIIGSFSAASNVTGVISDCDSICKLCHEYGAVCFFDFAASAPYVPIQMNPTNDPLYHKDAIFISPHKFIGGPGTPGVLVAKKKLFQNKIPSRPGGGTVYFVDMTNHSYTNVIEEREEGGTPDIVGSIRCALAFKLKEEVGPTLISKIEENYRDRAFTFLSNNPNLYILGPSKQCIEEGGVHKLAFFSFLIRHGELFLHHSFVSLLLNDLFGLQVRGGCACAGPYGQELLGISHKEATELETALLESYTSNVSLVHLKPGWTRLNLNYFFDDGTVDFVLKAVDFVATHGWKFLPYYVFNEKTNEWMHRRFDATQLNLTSQIHENYTSFLAQHRKKLTDVTFKNGHLEFVETFGKLHNMEPNTIHTYSAILDDVESLLKVTMEIVKDKHNQTYLILDYDSEIEKLFGDEKVHGFNKKYGHLRWYLLPSEALLDLKGKPRKEQALKMETLVKPKIYPTSDEYVSHQFIKELLYFSKKQ</sequence>
<evidence type="ECO:0000259" key="2">
    <source>
        <dbReference type="Pfam" id="PF00266"/>
    </source>
</evidence>
<dbReference type="OrthoDB" id="420046at2759"/>
<name>A0A6A5BXC0_NAEFO</name>
<dbReference type="InterPro" id="IPR015421">
    <property type="entry name" value="PyrdxlP-dep_Trfase_major"/>
</dbReference>
<dbReference type="SUPFAM" id="SSF53383">
    <property type="entry name" value="PLP-dependent transferases"/>
    <property type="match status" value="2"/>
</dbReference>
<evidence type="ECO:0000313" key="4">
    <source>
        <dbReference type="Proteomes" id="UP000444721"/>
    </source>
</evidence>
<dbReference type="GeneID" id="68108712"/>
<evidence type="ECO:0000313" key="3">
    <source>
        <dbReference type="EMBL" id="KAF0979151.1"/>
    </source>
</evidence>
<dbReference type="OMA" id="IAGNWNF"/>
<dbReference type="VEuPathDB" id="AmoebaDB:NF0108990"/>
<organism evidence="3 4">
    <name type="scientific">Naegleria fowleri</name>
    <name type="common">Brain eating amoeba</name>
    <dbReference type="NCBI Taxonomy" id="5763"/>
    <lineage>
        <taxon>Eukaryota</taxon>
        <taxon>Discoba</taxon>
        <taxon>Heterolobosea</taxon>
        <taxon>Tetramitia</taxon>
        <taxon>Eutetramitia</taxon>
        <taxon>Vahlkampfiidae</taxon>
        <taxon>Naegleria</taxon>
    </lineage>
</organism>
<dbReference type="VEuPathDB" id="AmoebaDB:FDP41_001494"/>
<dbReference type="PANTHER" id="PTHR43686">
    <property type="entry name" value="SULFURTRANSFERASE-RELATED"/>
    <property type="match status" value="1"/>
</dbReference>
<dbReference type="Gene3D" id="3.40.640.10">
    <property type="entry name" value="Type I PLP-dependent aspartate aminotransferase-like (Major domain)"/>
    <property type="match status" value="1"/>
</dbReference>
<feature type="region of interest" description="Disordered" evidence="1">
    <location>
        <begin position="1"/>
        <end position="21"/>
    </location>
</feature>
<dbReference type="InterPro" id="IPR015424">
    <property type="entry name" value="PyrdxlP-dep_Trfase"/>
</dbReference>
<proteinExistence type="predicted"/>
<dbReference type="RefSeq" id="XP_044563864.1">
    <property type="nucleotide sequence ID" value="XM_044704584.1"/>
</dbReference>
<reference evidence="3 4" key="1">
    <citation type="journal article" date="2019" name="Sci. Rep.">
        <title>Nanopore sequencing improves the draft genome of the human pathogenic amoeba Naegleria fowleri.</title>
        <authorList>
            <person name="Liechti N."/>
            <person name="Schurch N."/>
            <person name="Bruggmann R."/>
            <person name="Wittwer M."/>
        </authorList>
    </citation>
    <scope>NUCLEOTIDE SEQUENCE [LARGE SCALE GENOMIC DNA]</scope>
    <source>
        <strain evidence="3 4">ATCC 30894</strain>
    </source>
</reference>
<accession>A0A6A5BXC0</accession>
<dbReference type="InterPro" id="IPR000192">
    <property type="entry name" value="Aminotrans_V_dom"/>
</dbReference>
<gene>
    <name evidence="3" type="ORF">FDP41_001494</name>
</gene>
<dbReference type="InterPro" id="IPR015422">
    <property type="entry name" value="PyrdxlP-dep_Trfase_small"/>
</dbReference>
<dbReference type="Gene3D" id="3.90.1150.10">
    <property type="entry name" value="Aspartate Aminotransferase, domain 1"/>
    <property type="match status" value="1"/>
</dbReference>